<organism evidence="1 2">
    <name type="scientific">Geomonas propionica</name>
    <dbReference type="NCBI Taxonomy" id="2798582"/>
    <lineage>
        <taxon>Bacteria</taxon>
        <taxon>Pseudomonadati</taxon>
        <taxon>Thermodesulfobacteriota</taxon>
        <taxon>Desulfuromonadia</taxon>
        <taxon>Geobacterales</taxon>
        <taxon>Geobacteraceae</taxon>
        <taxon>Geomonas</taxon>
    </lineage>
</organism>
<sequence>MEVSKLIKSKEPDARTTCTLTKEGGDSLACLTSEFGLTQKRIFSSIFEQPSLLDAVLDFAKTIGDTPEQRQTRKSVVIGKKDLKSLNEISKSNGLSRDLLIESTIRFLALLLIKDKDGRIAKHKEALGRLNDLWATMGTLEKELFELLADGDPILERYSKVVVVLINLVNEIEAEIATGANIDPEGI</sequence>
<gene>
    <name evidence="1" type="ORF">JFN90_06135</name>
</gene>
<proteinExistence type="predicted"/>
<protein>
    <submittedName>
        <fullName evidence="1">Uncharacterized protein</fullName>
    </submittedName>
</protein>
<name>A0ABS0YP09_9BACT</name>
<dbReference type="Proteomes" id="UP000641025">
    <property type="component" value="Unassembled WGS sequence"/>
</dbReference>
<evidence type="ECO:0000313" key="2">
    <source>
        <dbReference type="Proteomes" id="UP000641025"/>
    </source>
</evidence>
<comment type="caution">
    <text evidence="1">The sequence shown here is derived from an EMBL/GenBank/DDBJ whole genome shotgun (WGS) entry which is preliminary data.</text>
</comment>
<dbReference type="EMBL" id="JAEMHK010000003">
    <property type="protein sequence ID" value="MBJ6799713.1"/>
    <property type="molecule type" value="Genomic_DNA"/>
</dbReference>
<dbReference type="RefSeq" id="WP_199394215.1">
    <property type="nucleotide sequence ID" value="NZ_JAEMHK010000003.1"/>
</dbReference>
<evidence type="ECO:0000313" key="1">
    <source>
        <dbReference type="EMBL" id="MBJ6799713.1"/>
    </source>
</evidence>
<reference evidence="1 2" key="1">
    <citation type="submission" date="2020-12" db="EMBL/GenBank/DDBJ databases">
        <title>Geomonas sp. Red259, isolated from paddy soil.</title>
        <authorList>
            <person name="Xu Z."/>
            <person name="Zhang Z."/>
            <person name="Masuda Y."/>
            <person name="Itoh H."/>
            <person name="Senoo K."/>
        </authorList>
    </citation>
    <scope>NUCLEOTIDE SEQUENCE [LARGE SCALE GENOMIC DNA]</scope>
    <source>
        <strain evidence="1 2">Red259</strain>
    </source>
</reference>
<keyword evidence="2" id="KW-1185">Reference proteome</keyword>
<accession>A0ABS0YP09</accession>